<accession>A0A8J1T7K8</accession>
<organism evidence="13 14">
    <name type="scientific">Owenia fusiformis</name>
    <name type="common">Polychaete worm</name>
    <dbReference type="NCBI Taxonomy" id="6347"/>
    <lineage>
        <taxon>Eukaryota</taxon>
        <taxon>Metazoa</taxon>
        <taxon>Spiralia</taxon>
        <taxon>Lophotrochozoa</taxon>
        <taxon>Annelida</taxon>
        <taxon>Polychaeta</taxon>
        <taxon>Sedentaria</taxon>
        <taxon>Canalipalpata</taxon>
        <taxon>Sabellida</taxon>
        <taxon>Oweniida</taxon>
        <taxon>Oweniidae</taxon>
        <taxon>Owenia</taxon>
    </lineage>
</organism>
<dbReference type="GO" id="GO:0015385">
    <property type="term" value="F:sodium:proton antiporter activity"/>
    <property type="evidence" value="ECO:0007669"/>
    <property type="project" value="InterPro"/>
</dbReference>
<dbReference type="InterPro" id="IPR006153">
    <property type="entry name" value="Cation/H_exchanger_TM"/>
</dbReference>
<evidence type="ECO:0000256" key="5">
    <source>
        <dbReference type="ARBA" id="ARBA00023053"/>
    </source>
</evidence>
<evidence type="ECO:0000256" key="9">
    <source>
        <dbReference type="RuleBase" id="RU003722"/>
    </source>
</evidence>
<evidence type="ECO:0000313" key="14">
    <source>
        <dbReference type="Proteomes" id="UP000749559"/>
    </source>
</evidence>
<evidence type="ECO:0000256" key="8">
    <source>
        <dbReference type="ARBA" id="ARBA00023201"/>
    </source>
</evidence>
<feature type="transmembrane region" description="Helical" evidence="11">
    <location>
        <begin position="220"/>
        <end position="238"/>
    </location>
</feature>
<keyword evidence="5" id="KW-0915">Sodium</keyword>
<keyword evidence="2 9" id="KW-0813">Transport</keyword>
<dbReference type="PANTHER" id="PTHR10110:SF126">
    <property type="entry name" value="NA(+)_H(+) EXCHANGER PROTEIN 7"/>
    <property type="match status" value="1"/>
</dbReference>
<feature type="transmembrane region" description="Helical" evidence="11">
    <location>
        <begin position="161"/>
        <end position="180"/>
    </location>
</feature>
<dbReference type="InterPro" id="IPR004709">
    <property type="entry name" value="NaH_exchanger"/>
</dbReference>
<dbReference type="Pfam" id="PF00999">
    <property type="entry name" value="Na_H_Exchanger"/>
    <property type="match status" value="1"/>
</dbReference>
<keyword evidence="3 9" id="KW-0812">Transmembrane</keyword>
<feature type="transmembrane region" description="Helical" evidence="11">
    <location>
        <begin position="351"/>
        <end position="379"/>
    </location>
</feature>
<name>A0A8J1T7K8_OWEFU</name>
<evidence type="ECO:0000256" key="7">
    <source>
        <dbReference type="ARBA" id="ARBA00023136"/>
    </source>
</evidence>
<evidence type="ECO:0000256" key="6">
    <source>
        <dbReference type="ARBA" id="ARBA00023065"/>
    </source>
</evidence>
<dbReference type="Gene3D" id="6.10.140.1330">
    <property type="match status" value="1"/>
</dbReference>
<keyword evidence="14" id="KW-1185">Reference proteome</keyword>
<evidence type="ECO:0000259" key="12">
    <source>
        <dbReference type="Pfam" id="PF00999"/>
    </source>
</evidence>
<feature type="transmembrane region" description="Helical" evidence="11">
    <location>
        <begin position="284"/>
        <end position="306"/>
    </location>
</feature>
<keyword evidence="7 11" id="KW-0472">Membrane</keyword>
<comment type="similarity">
    <text evidence="9">Belongs to the monovalent cation:proton antiporter 1 (CPA1) transporter (TC 2.A.36) family.</text>
</comment>
<dbReference type="EMBL" id="CAIIXF020000005">
    <property type="protein sequence ID" value="CAH1783477.1"/>
    <property type="molecule type" value="Genomic_DNA"/>
</dbReference>
<feature type="transmembrane region" description="Helical" evidence="11">
    <location>
        <begin position="408"/>
        <end position="427"/>
    </location>
</feature>
<feature type="region of interest" description="Disordered" evidence="10">
    <location>
        <begin position="868"/>
        <end position="890"/>
    </location>
</feature>
<feature type="region of interest" description="Disordered" evidence="10">
    <location>
        <begin position="734"/>
        <end position="834"/>
    </location>
</feature>
<evidence type="ECO:0000256" key="3">
    <source>
        <dbReference type="ARBA" id="ARBA00022692"/>
    </source>
</evidence>
<dbReference type="OrthoDB" id="196264at2759"/>
<keyword evidence="8 9" id="KW-0739">Sodium transport</keyword>
<dbReference type="NCBIfam" id="TIGR00840">
    <property type="entry name" value="b_cpa1"/>
    <property type="match status" value="1"/>
</dbReference>
<reference evidence="13" key="1">
    <citation type="submission" date="2022-03" db="EMBL/GenBank/DDBJ databases">
        <authorList>
            <person name="Martin C."/>
        </authorList>
    </citation>
    <scope>NUCLEOTIDE SEQUENCE</scope>
</reference>
<gene>
    <name evidence="13" type="ORF">OFUS_LOCUS9817</name>
</gene>
<evidence type="ECO:0000256" key="1">
    <source>
        <dbReference type="ARBA" id="ARBA00004141"/>
    </source>
</evidence>
<evidence type="ECO:0000256" key="4">
    <source>
        <dbReference type="ARBA" id="ARBA00022989"/>
    </source>
</evidence>
<dbReference type="PRINTS" id="PR01084">
    <property type="entry name" value="NAHEXCHNGR"/>
</dbReference>
<feature type="transmembrane region" description="Helical" evidence="11">
    <location>
        <begin position="543"/>
        <end position="562"/>
    </location>
</feature>
<feature type="transmembrane region" description="Helical" evidence="11">
    <location>
        <begin position="186"/>
        <end position="208"/>
    </location>
</feature>
<evidence type="ECO:0000313" key="13">
    <source>
        <dbReference type="EMBL" id="CAH1783477.1"/>
    </source>
</evidence>
<dbReference type="PANTHER" id="PTHR10110">
    <property type="entry name" value="SODIUM/HYDROGEN EXCHANGER"/>
    <property type="match status" value="1"/>
</dbReference>
<dbReference type="GO" id="GO:0015386">
    <property type="term" value="F:potassium:proton antiporter activity"/>
    <property type="evidence" value="ECO:0007669"/>
    <property type="project" value="TreeGrafter"/>
</dbReference>
<comment type="subcellular location">
    <subcellularLocation>
        <location evidence="1">Membrane</location>
        <topology evidence="1">Multi-pass membrane protein</topology>
    </subcellularLocation>
</comment>
<feature type="compositionally biased region" description="Low complexity" evidence="10">
    <location>
        <begin position="774"/>
        <end position="797"/>
    </location>
</feature>
<evidence type="ECO:0000256" key="11">
    <source>
        <dbReference type="SAM" id="Phobius"/>
    </source>
</evidence>
<keyword evidence="9" id="KW-0050">Antiport</keyword>
<proteinExistence type="inferred from homology"/>
<dbReference type="GO" id="GO:0051453">
    <property type="term" value="P:regulation of intracellular pH"/>
    <property type="evidence" value="ECO:0007669"/>
    <property type="project" value="TreeGrafter"/>
</dbReference>
<protein>
    <recommendedName>
        <fullName evidence="9">Sodium/hydrogen exchanger</fullName>
    </recommendedName>
</protein>
<feature type="transmembrane region" description="Helical" evidence="11">
    <location>
        <begin position="6"/>
        <end position="24"/>
    </location>
</feature>
<feature type="transmembrane region" description="Helical" evidence="11">
    <location>
        <begin position="472"/>
        <end position="492"/>
    </location>
</feature>
<feature type="compositionally biased region" description="Basic and acidic residues" evidence="10">
    <location>
        <begin position="871"/>
        <end position="884"/>
    </location>
</feature>
<feature type="transmembrane region" description="Helical" evidence="11">
    <location>
        <begin position="386"/>
        <end position="402"/>
    </location>
</feature>
<feature type="transmembrane region" description="Helical" evidence="11">
    <location>
        <begin position="250"/>
        <end position="272"/>
    </location>
</feature>
<sequence length="890" mass="99498">MEGKACIWRVFVVNIIIIATCLPMSQQQITKQTICDIKSNARQNEINEIQHPVNKQYKTADERINENVVAKSSDGDTKIEVGINQALANTVLQKNTDNDNIKDDDTQAKETGSKLSQFDDVLYAESDAKNTTDTNGTNHTRRHGHGIHLVNIRYAYVREPLILFVFLVLVNLAKVGFHHADFLSSLLPESCLLIILGVLIGVIFRYNSRLIGFFDITDKVFFLILLPPIILEAAYSLYNREFVDNVGTILLYAVVGTIINCFVIGPCLFGLAKAGAMGSIDISLLHCLVFSGFIVAVDPVAVLSIFQEIGVNDSLYILVFGESLLNDGVTVVLYNTMQALANMETIPIGQYFLAILSFLTIALGGTLVGVFFGVLTALITRITKHVRVVEPFFVLGLGYLSYLTAELFHWSGILSAVGCGLVQAHYTRHNISKKSYTTVVYFIKMLSVNNEAVIFMILGVDLVTEELGWHTGFVLWTLALCLIVRFIVVYGLTFLANKHPDRIRKINREEQFIMAYGGLRGAIAFALGATLEDDTVRPHKRMFVTATQAVIIFTVFVQGVTIKPMVKLLRIRTRETGVESTTLIEETNIHVFDHINQGVEAISGRHGENYVREWLLHIDQKYFQKWLCGTSHSKLNYLVQIYKETMLRQHLSNLWQPGNKDELRESGEPIDNGELRQALVDLERKQSGRASIVNVDTDPNRFELGARESNGNVSVIIDGKRGSEEVTPQHLHTMFHNSTSSDRHRRESRNLLSDGADEETTAELVGKLNDLRQRFGSRSGQSSPLSRSRGSSSPMSNPRHRSTSLEHNVPFEGRRTGDEGVNASERRSRHRHISAPAAPERLPTIQSGVYLQTNPAGQEIPSIVENAPMEHFGDSNKTRKKTEFEEVTEL</sequence>
<dbReference type="GO" id="GO:0098719">
    <property type="term" value="P:sodium ion import across plasma membrane"/>
    <property type="evidence" value="ECO:0007669"/>
    <property type="project" value="TreeGrafter"/>
</dbReference>
<feature type="transmembrane region" description="Helical" evidence="11">
    <location>
        <begin position="439"/>
        <end position="460"/>
    </location>
</feature>
<dbReference type="Proteomes" id="UP000749559">
    <property type="component" value="Unassembled WGS sequence"/>
</dbReference>
<comment type="caution">
    <text evidence="13">The sequence shown here is derived from an EMBL/GenBank/DDBJ whole genome shotgun (WGS) entry which is preliminary data.</text>
</comment>
<keyword evidence="6 9" id="KW-0406">Ion transport</keyword>
<evidence type="ECO:0000256" key="2">
    <source>
        <dbReference type="ARBA" id="ARBA00022448"/>
    </source>
</evidence>
<keyword evidence="4 11" id="KW-1133">Transmembrane helix</keyword>
<feature type="domain" description="Cation/H+ exchanger transmembrane" evidence="12">
    <location>
        <begin position="175"/>
        <end position="567"/>
    </location>
</feature>
<dbReference type="GO" id="GO:0005886">
    <property type="term" value="C:plasma membrane"/>
    <property type="evidence" value="ECO:0007669"/>
    <property type="project" value="TreeGrafter"/>
</dbReference>
<dbReference type="InterPro" id="IPR018422">
    <property type="entry name" value="Cation/H_exchanger_CPA1"/>
</dbReference>
<dbReference type="AlphaFoldDB" id="A0A8J1T7K8"/>
<evidence type="ECO:0000256" key="10">
    <source>
        <dbReference type="SAM" id="MobiDB-lite"/>
    </source>
</evidence>